<dbReference type="GO" id="GO:0008270">
    <property type="term" value="F:zinc ion binding"/>
    <property type="evidence" value="ECO:0007669"/>
    <property type="project" value="UniProtKB-KW"/>
</dbReference>
<protein>
    <submittedName>
        <fullName evidence="4">SWIM zinc finger family protein</fullName>
    </submittedName>
</protein>
<evidence type="ECO:0000313" key="5">
    <source>
        <dbReference type="Proteomes" id="UP000324133"/>
    </source>
</evidence>
<proteinExistence type="predicted"/>
<sequence>MPLTEDQITQLAPDAASVKAGQQLATNSKWVTKAIHEKAMWGDCQGSGKNPYRTVVDLQNMAFKCSCPSRKFPCKHGLGLLYLHARTPSVFEATQDVATDVQEWLTKRAGKAEAKEEKETMAAPKKLDTKAQERRSEEREKKVAAGLEELRMWLKDLVRNGIHQVPSVSQSFHRPITARMVDAQAPAIANSLNRLSQLPFHQEGWQKPFLRKLSSLYLLTEAFKNSENVSPLLQTEIRTLIGWNTGKEQVLQQEGLQDTWLVLSRELEEEDRLTTERIWLFGLKSQRFALLLNFYPLGQMPQFSIVVGSAISAEVVFYSAVFSLRALLKNQHGMGVSEVPIAEPNFKVVLQKVAEALSVQPFMEQIPFLVEQVRVVHQKGVWYLVDKENLSLRLLNPEVDGWRTLATTGSAPFTAFLVYEPQGVTLHAYWISQQFYALA</sequence>
<feature type="region of interest" description="Disordered" evidence="2">
    <location>
        <begin position="111"/>
        <end position="140"/>
    </location>
</feature>
<dbReference type="InterPro" id="IPR007527">
    <property type="entry name" value="Znf_SWIM"/>
</dbReference>
<keyword evidence="1" id="KW-0862">Zinc</keyword>
<reference evidence="4 5" key="1">
    <citation type="submission" date="2019-07" db="EMBL/GenBank/DDBJ databases">
        <title>Rufibacter sp. nov., isolated from lake sediment.</title>
        <authorList>
            <person name="Qu J.-H."/>
        </authorList>
    </citation>
    <scope>NUCLEOTIDE SEQUENCE [LARGE SCALE GENOMIC DNA]</scope>
    <source>
        <strain evidence="4 5">NBS58-1</strain>
    </source>
</reference>
<dbReference type="PROSITE" id="PS50966">
    <property type="entry name" value="ZF_SWIM"/>
    <property type="match status" value="1"/>
</dbReference>
<accession>A0A5B6TC05</accession>
<gene>
    <name evidence="4" type="ORF">FOA19_22565</name>
</gene>
<dbReference type="Pfam" id="PF04434">
    <property type="entry name" value="SWIM"/>
    <property type="match status" value="1"/>
</dbReference>
<dbReference type="EMBL" id="VKKY01000003">
    <property type="protein sequence ID" value="KAA3437150.1"/>
    <property type="molecule type" value="Genomic_DNA"/>
</dbReference>
<keyword evidence="1" id="KW-0863">Zinc-finger</keyword>
<keyword evidence="5" id="KW-1185">Reference proteome</keyword>
<evidence type="ECO:0000313" key="4">
    <source>
        <dbReference type="EMBL" id="KAA3437150.1"/>
    </source>
</evidence>
<keyword evidence="1" id="KW-0479">Metal-binding</keyword>
<name>A0A5B6TC05_9BACT</name>
<dbReference type="Proteomes" id="UP000324133">
    <property type="component" value="Unassembled WGS sequence"/>
</dbReference>
<evidence type="ECO:0000256" key="1">
    <source>
        <dbReference type="PROSITE-ProRule" id="PRU00325"/>
    </source>
</evidence>
<evidence type="ECO:0000259" key="3">
    <source>
        <dbReference type="PROSITE" id="PS50966"/>
    </source>
</evidence>
<dbReference type="OrthoDB" id="9816340at2"/>
<feature type="domain" description="SWIM-type" evidence="3">
    <location>
        <begin position="52"/>
        <end position="85"/>
    </location>
</feature>
<dbReference type="RefSeq" id="WP_149093090.1">
    <property type="nucleotide sequence ID" value="NZ_VKKY01000003.1"/>
</dbReference>
<comment type="caution">
    <text evidence="4">The sequence shown here is derived from an EMBL/GenBank/DDBJ whole genome shotgun (WGS) entry which is preliminary data.</text>
</comment>
<evidence type="ECO:0000256" key="2">
    <source>
        <dbReference type="SAM" id="MobiDB-lite"/>
    </source>
</evidence>
<dbReference type="AlphaFoldDB" id="A0A5B6TC05"/>
<organism evidence="4 5">
    <name type="scientific">Rufibacter hautae</name>
    <dbReference type="NCBI Taxonomy" id="2595005"/>
    <lineage>
        <taxon>Bacteria</taxon>
        <taxon>Pseudomonadati</taxon>
        <taxon>Bacteroidota</taxon>
        <taxon>Cytophagia</taxon>
        <taxon>Cytophagales</taxon>
        <taxon>Hymenobacteraceae</taxon>
        <taxon>Rufibacter</taxon>
    </lineage>
</organism>